<evidence type="ECO:0000313" key="4">
    <source>
        <dbReference type="Proteomes" id="UP000486602"/>
    </source>
</evidence>
<name>A0A7K3WM63_9FLAO</name>
<protein>
    <submittedName>
        <fullName evidence="3">CopG family transcriptional regulator</fullName>
    </submittedName>
</protein>
<feature type="domain" description="Ribbon-helix-helix protein CopG" evidence="2">
    <location>
        <begin position="2"/>
        <end position="40"/>
    </location>
</feature>
<dbReference type="Pfam" id="PF01402">
    <property type="entry name" value="RHH_1"/>
    <property type="match status" value="1"/>
</dbReference>
<proteinExistence type="predicted"/>
<dbReference type="GO" id="GO:0006355">
    <property type="term" value="P:regulation of DNA-templated transcription"/>
    <property type="evidence" value="ECO:0007669"/>
    <property type="project" value="InterPro"/>
</dbReference>
<feature type="region of interest" description="Disordered" evidence="1">
    <location>
        <begin position="49"/>
        <end position="82"/>
    </location>
</feature>
<reference evidence="3 4" key="1">
    <citation type="submission" date="2020-02" db="EMBL/GenBank/DDBJ databases">
        <title>Out from the shadows clarifying the taxonomy of the family Cryomorphaceae and related taxa by utilizing the GTDB taxonomic framework.</title>
        <authorList>
            <person name="Bowman J.P."/>
        </authorList>
    </citation>
    <scope>NUCLEOTIDE SEQUENCE [LARGE SCALE GENOMIC DNA]</scope>
    <source>
        <strain evidence="3 4">QSSC 1-22</strain>
    </source>
</reference>
<dbReference type="InterPro" id="IPR010985">
    <property type="entry name" value="Ribbon_hlx_hlx"/>
</dbReference>
<accession>A0A7K3WM63</accession>
<keyword evidence="4" id="KW-1185">Reference proteome</keyword>
<sequence length="82" mass="9249">MLSFRISPKTEKELSEYCEKTGTPKSQVVKEALAQYLIQKKNSLDPYEAGKDLFGQEGSGEEKNSKNYKSIVKSKINAKHSH</sequence>
<evidence type="ECO:0000256" key="1">
    <source>
        <dbReference type="SAM" id="MobiDB-lite"/>
    </source>
</evidence>
<dbReference type="SUPFAM" id="SSF47598">
    <property type="entry name" value="Ribbon-helix-helix"/>
    <property type="match status" value="1"/>
</dbReference>
<comment type="caution">
    <text evidence="3">The sequence shown here is derived from an EMBL/GenBank/DDBJ whole genome shotgun (WGS) entry which is preliminary data.</text>
</comment>
<dbReference type="EMBL" id="JAAGVY010000005">
    <property type="protein sequence ID" value="NEN22737.1"/>
    <property type="molecule type" value="Genomic_DNA"/>
</dbReference>
<evidence type="ECO:0000259" key="2">
    <source>
        <dbReference type="Pfam" id="PF01402"/>
    </source>
</evidence>
<organism evidence="3 4">
    <name type="scientific">Cryomorpha ignava</name>
    <dbReference type="NCBI Taxonomy" id="101383"/>
    <lineage>
        <taxon>Bacteria</taxon>
        <taxon>Pseudomonadati</taxon>
        <taxon>Bacteroidota</taxon>
        <taxon>Flavobacteriia</taxon>
        <taxon>Flavobacteriales</taxon>
        <taxon>Cryomorphaceae</taxon>
        <taxon>Cryomorpha</taxon>
    </lineage>
</organism>
<evidence type="ECO:0000313" key="3">
    <source>
        <dbReference type="EMBL" id="NEN22737.1"/>
    </source>
</evidence>
<dbReference type="AlphaFoldDB" id="A0A7K3WM63"/>
<dbReference type="Proteomes" id="UP000486602">
    <property type="component" value="Unassembled WGS sequence"/>
</dbReference>
<dbReference type="RefSeq" id="WP_163283464.1">
    <property type="nucleotide sequence ID" value="NZ_JAAGVY010000005.1"/>
</dbReference>
<gene>
    <name evidence="3" type="ORF">G3O08_04355</name>
</gene>
<dbReference type="InterPro" id="IPR002145">
    <property type="entry name" value="CopG"/>
</dbReference>